<sequence length="99" mass="11359">MKKIYLFLIAIICMAKVHATTTSKNNDFIKKKHHNESKIKIKEKPFFIPALQIMASYKECCDGSKIIVSVLFIQFDTETKEIENVQFINTGNTCLVNCI</sequence>
<keyword evidence="1" id="KW-0732">Signal</keyword>
<evidence type="ECO:0000313" key="3">
    <source>
        <dbReference type="Proteomes" id="UP000249720"/>
    </source>
</evidence>
<protein>
    <submittedName>
        <fullName evidence="2">Uncharacterized protein</fullName>
    </submittedName>
</protein>
<dbReference type="EMBL" id="QKZV01000011">
    <property type="protein sequence ID" value="PZX60030.1"/>
    <property type="molecule type" value="Genomic_DNA"/>
</dbReference>
<reference evidence="2 3" key="1">
    <citation type="submission" date="2018-06" db="EMBL/GenBank/DDBJ databases">
        <title>Genomic Encyclopedia of Archaeal and Bacterial Type Strains, Phase II (KMG-II): from individual species to whole genera.</title>
        <authorList>
            <person name="Goeker M."/>
        </authorList>
    </citation>
    <scope>NUCLEOTIDE SEQUENCE [LARGE SCALE GENOMIC DNA]</scope>
    <source>
        <strain evidence="2 3">DSM 23241</strain>
    </source>
</reference>
<comment type="caution">
    <text evidence="2">The sequence shown here is derived from an EMBL/GenBank/DDBJ whole genome shotgun (WGS) entry which is preliminary data.</text>
</comment>
<feature type="chain" id="PRO_5016148504" evidence="1">
    <location>
        <begin position="20"/>
        <end position="99"/>
    </location>
</feature>
<organism evidence="2 3">
    <name type="scientific">Hydrotalea sandarakina</name>
    <dbReference type="NCBI Taxonomy" id="1004304"/>
    <lineage>
        <taxon>Bacteria</taxon>
        <taxon>Pseudomonadati</taxon>
        <taxon>Bacteroidota</taxon>
        <taxon>Chitinophagia</taxon>
        <taxon>Chitinophagales</taxon>
        <taxon>Chitinophagaceae</taxon>
        <taxon>Hydrotalea</taxon>
    </lineage>
</organism>
<name>A0A2W7RNI2_9BACT</name>
<evidence type="ECO:0000313" key="2">
    <source>
        <dbReference type="EMBL" id="PZX60030.1"/>
    </source>
</evidence>
<accession>A0A2W7RNI2</accession>
<dbReference type="AlphaFoldDB" id="A0A2W7RNI2"/>
<dbReference type="RefSeq" id="WP_111297090.1">
    <property type="nucleotide sequence ID" value="NZ_QKZV01000011.1"/>
</dbReference>
<keyword evidence="3" id="KW-1185">Reference proteome</keyword>
<gene>
    <name evidence="2" type="ORF">LX80_02596</name>
</gene>
<proteinExistence type="predicted"/>
<dbReference type="Proteomes" id="UP000249720">
    <property type="component" value="Unassembled WGS sequence"/>
</dbReference>
<evidence type="ECO:0000256" key="1">
    <source>
        <dbReference type="SAM" id="SignalP"/>
    </source>
</evidence>
<feature type="signal peptide" evidence="1">
    <location>
        <begin position="1"/>
        <end position="19"/>
    </location>
</feature>